<evidence type="ECO:0000256" key="7">
    <source>
        <dbReference type="SAM" id="MobiDB-lite"/>
    </source>
</evidence>
<dbReference type="Pfam" id="PF00002">
    <property type="entry name" value="7tm_2"/>
    <property type="match status" value="1"/>
</dbReference>
<dbReference type="InterPro" id="IPR002172">
    <property type="entry name" value="LDrepeatLR_classA_rpt"/>
</dbReference>
<evidence type="ECO:0000256" key="1">
    <source>
        <dbReference type="ARBA" id="ARBA00004141"/>
    </source>
</evidence>
<evidence type="ECO:0000256" key="3">
    <source>
        <dbReference type="ARBA" id="ARBA00022989"/>
    </source>
</evidence>
<dbReference type="InterPro" id="IPR017981">
    <property type="entry name" value="GPCR_2-like_7TM"/>
</dbReference>
<dbReference type="CDD" id="cd00112">
    <property type="entry name" value="LDLa"/>
    <property type="match status" value="2"/>
</dbReference>
<evidence type="ECO:0000256" key="2">
    <source>
        <dbReference type="ARBA" id="ARBA00022692"/>
    </source>
</evidence>
<dbReference type="PROSITE" id="PS50261">
    <property type="entry name" value="G_PROTEIN_RECEP_F2_4"/>
    <property type="match status" value="1"/>
</dbReference>
<evidence type="ECO:0000313" key="10">
    <source>
        <dbReference type="EMBL" id="KAK2572188.1"/>
    </source>
</evidence>
<dbReference type="SMART" id="SM00192">
    <property type="entry name" value="LDLa"/>
    <property type="match status" value="2"/>
</dbReference>
<comment type="caution">
    <text evidence="6">Lacks conserved residue(s) required for the propagation of feature annotation.</text>
</comment>
<dbReference type="Proteomes" id="UP001249851">
    <property type="component" value="Unassembled WGS sequence"/>
</dbReference>
<keyword evidence="10" id="KW-0675">Receptor</keyword>
<dbReference type="SUPFAM" id="SSF81321">
    <property type="entry name" value="Family A G protein-coupled receptor-like"/>
    <property type="match status" value="1"/>
</dbReference>
<evidence type="ECO:0000259" key="9">
    <source>
        <dbReference type="PROSITE" id="PS50261"/>
    </source>
</evidence>
<sequence length="1127" mass="126942">MKFVHNIRQGTDVAVLPQFTEDKQGNTREPGDVWLEDPKTNCTCTSNNFVACKRLSEPVCLDVSGQFRKNFETWLNGSCVECACVNGSINCTVYDVIITPGLYKVDESPTCQLCDIRLQTALSSNACIAFRHQRAKLTECASGGFYIQDTHLCNGIEECPDGSDEKNCENVVCKDEEGKALVMKSTKDWIVSRCLSCFCIKGLVTCKRTLTVNFPAFFRAAYQYEETCKQPTCKILDFVRNNKKWCEGAELIKDRGIIYEGQTWKAGGCDFYFNGSLNYQECPLMSRPVCYIFNGFVCCASQCPALQQITGQMRGNLSFCANGRQVASKNSDCKGTSNCLQNINIQNCSSEVTCQDEDGNQYFEGATWSVGSCVQCACTSGIIQCSRKVLLVKFLELTPLENQLIGAVTFTESWNDKLYYDGDHWKENGVDFFCTRSSHESHRVRPGCYVESRRVKCTGAIAGIRQLSLISNHQLFLCDSGDEIKPISDRCNIRADCEDFSDERNCENYYCSYETAHGFLWNRTQLGQQLLKECSLVNPTWTGIFGSKCGQNVARTVWDHKHICNCENRTLLEYFKENNAKVNSSNFFNVSEDLAISGKAKEFSNPRIFLNLNEELFLNITSRFLTPLTLDNANLALQYCLSFIDTMLTSPQYSVKNPFCKAELAAERNSLIYKALGFLRQAPNQTEAHRPTFGLARRLLLLQLNTAPLVSPIVEQKTTPGDTVREKNVTSKNNTNQNTTRTTHNDSTRVPTIKQLNDLLRANNCSEVTYEEEKDVFIFKRDVSAEELKHEQVQSDMEIVLLCISIAAIILALVLLTMMRLKNSERLFIHKSLLFSLGVGNLVFVLDKTLFASREDHPALCSAVAVVQHYLHTAVFTWMLVEGINLYIKLVKVFSVKKLYAMYLAIGWGVPAVIVGLVASIRPSTFDMAESETTEITCGALNLTATKQRTRCWMNGNLWIYKGPILAILLVNFVLFAILLRVIFGKISSKYGNNHVILARKGIRSIIALLPLLGVTWLLGFFIEFHYILTYLFILLNSTQGVVFFIFHCILDDQVQDAMRKLLMKHGQTNKVRQTCDTPASNPNTATPDLERNSKIRILQHSVDDSATNNSLMQNKREDGQENETCL</sequence>
<dbReference type="EMBL" id="JARQWQ010000004">
    <property type="protein sequence ID" value="KAK2572188.1"/>
    <property type="molecule type" value="Genomic_DNA"/>
</dbReference>
<name>A0AAD9R310_ACRCE</name>
<feature type="transmembrane region" description="Helical" evidence="8">
    <location>
        <begin position="1005"/>
        <end position="1023"/>
    </location>
</feature>
<dbReference type="Gene3D" id="1.20.1070.10">
    <property type="entry name" value="Rhodopsin 7-helix transmembrane proteins"/>
    <property type="match status" value="1"/>
</dbReference>
<proteinExistence type="predicted"/>
<comment type="subcellular location">
    <subcellularLocation>
        <location evidence="1">Membrane</location>
        <topology evidence="1">Multi-pass membrane protein</topology>
    </subcellularLocation>
</comment>
<feature type="transmembrane region" description="Helical" evidence="8">
    <location>
        <begin position="963"/>
        <end position="984"/>
    </location>
</feature>
<feature type="transmembrane region" description="Helical" evidence="8">
    <location>
        <begin position="866"/>
        <end position="888"/>
    </location>
</feature>
<keyword evidence="2 8" id="KW-0812">Transmembrane</keyword>
<feature type="compositionally biased region" description="Low complexity" evidence="7">
    <location>
        <begin position="730"/>
        <end position="742"/>
    </location>
</feature>
<feature type="transmembrane region" description="Helical" evidence="8">
    <location>
        <begin position="828"/>
        <end position="846"/>
    </location>
</feature>
<protein>
    <submittedName>
        <fullName evidence="10">Adhesion G protein-coupled receptor L3</fullName>
    </submittedName>
</protein>
<comment type="caution">
    <text evidence="10">The sequence shown here is derived from an EMBL/GenBank/DDBJ whole genome shotgun (WGS) entry which is preliminary data.</text>
</comment>
<evidence type="ECO:0000256" key="8">
    <source>
        <dbReference type="SAM" id="Phobius"/>
    </source>
</evidence>
<keyword evidence="11" id="KW-1185">Reference proteome</keyword>
<feature type="transmembrane region" description="Helical" evidence="8">
    <location>
        <begin position="900"/>
        <end position="921"/>
    </location>
</feature>
<dbReference type="PANTHER" id="PTHR12011">
    <property type="entry name" value="ADHESION G-PROTEIN COUPLED RECEPTOR"/>
    <property type="match status" value="1"/>
</dbReference>
<dbReference type="SUPFAM" id="SSF57424">
    <property type="entry name" value="LDL receptor-like module"/>
    <property type="match status" value="1"/>
</dbReference>
<dbReference type="Pfam" id="PF00057">
    <property type="entry name" value="Ldl_recept_a"/>
    <property type="match status" value="1"/>
</dbReference>
<feature type="transmembrane region" description="Helical" evidence="8">
    <location>
        <begin position="799"/>
        <end position="816"/>
    </location>
</feature>
<feature type="transmembrane region" description="Helical" evidence="8">
    <location>
        <begin position="1029"/>
        <end position="1051"/>
    </location>
</feature>
<feature type="disulfide bond" evidence="6">
    <location>
        <begin position="153"/>
        <end position="168"/>
    </location>
</feature>
<evidence type="ECO:0000256" key="5">
    <source>
        <dbReference type="ARBA" id="ARBA00023157"/>
    </source>
</evidence>
<evidence type="ECO:0000313" key="11">
    <source>
        <dbReference type="Proteomes" id="UP001249851"/>
    </source>
</evidence>
<dbReference type="InterPro" id="IPR036055">
    <property type="entry name" value="LDL_receptor-like_sf"/>
</dbReference>
<dbReference type="GO" id="GO:0005886">
    <property type="term" value="C:plasma membrane"/>
    <property type="evidence" value="ECO:0007669"/>
    <property type="project" value="TreeGrafter"/>
</dbReference>
<dbReference type="Gene3D" id="2.10.70.10">
    <property type="entry name" value="Complement Module, domain 1"/>
    <property type="match status" value="1"/>
</dbReference>
<keyword evidence="4 8" id="KW-0472">Membrane</keyword>
<feature type="region of interest" description="Disordered" evidence="7">
    <location>
        <begin position="720"/>
        <end position="748"/>
    </location>
</feature>
<dbReference type="PANTHER" id="PTHR12011:SF347">
    <property type="entry name" value="FI21270P1-RELATED"/>
    <property type="match status" value="1"/>
</dbReference>
<dbReference type="AlphaFoldDB" id="A0AAD9R310"/>
<dbReference type="GO" id="GO:0007166">
    <property type="term" value="P:cell surface receptor signaling pathway"/>
    <property type="evidence" value="ECO:0007669"/>
    <property type="project" value="InterPro"/>
</dbReference>
<dbReference type="PROSITE" id="PS50068">
    <property type="entry name" value="LDLRA_2"/>
    <property type="match status" value="1"/>
</dbReference>
<accession>A0AAD9R310</accession>
<organism evidence="10 11">
    <name type="scientific">Acropora cervicornis</name>
    <name type="common">Staghorn coral</name>
    <dbReference type="NCBI Taxonomy" id="6130"/>
    <lineage>
        <taxon>Eukaryota</taxon>
        <taxon>Metazoa</taxon>
        <taxon>Cnidaria</taxon>
        <taxon>Anthozoa</taxon>
        <taxon>Hexacorallia</taxon>
        <taxon>Scleractinia</taxon>
        <taxon>Astrocoeniina</taxon>
        <taxon>Acroporidae</taxon>
        <taxon>Acropora</taxon>
    </lineage>
</organism>
<evidence type="ECO:0000256" key="4">
    <source>
        <dbReference type="ARBA" id="ARBA00023136"/>
    </source>
</evidence>
<keyword evidence="5 6" id="KW-1015">Disulfide bond</keyword>
<feature type="domain" description="G-protein coupled receptors family 2 profile 2" evidence="9">
    <location>
        <begin position="794"/>
        <end position="1052"/>
    </location>
</feature>
<dbReference type="PRINTS" id="PR00249">
    <property type="entry name" value="GPCRSECRETIN"/>
</dbReference>
<dbReference type="GO" id="GO:0004930">
    <property type="term" value="F:G protein-coupled receptor activity"/>
    <property type="evidence" value="ECO:0007669"/>
    <property type="project" value="InterPro"/>
</dbReference>
<reference evidence="10" key="2">
    <citation type="journal article" date="2023" name="Science">
        <title>Genomic signatures of disease resistance in endangered staghorn corals.</title>
        <authorList>
            <person name="Vollmer S.V."/>
            <person name="Selwyn J.D."/>
            <person name="Despard B.A."/>
            <person name="Roesel C.L."/>
        </authorList>
    </citation>
    <scope>NUCLEOTIDE SEQUENCE</scope>
    <source>
        <strain evidence="10">K2</strain>
    </source>
</reference>
<keyword evidence="3 8" id="KW-1133">Transmembrane helix</keyword>
<reference evidence="10" key="1">
    <citation type="journal article" date="2023" name="G3 (Bethesda)">
        <title>Whole genome assembly and annotation of the endangered Caribbean coral Acropora cervicornis.</title>
        <authorList>
            <person name="Selwyn J.D."/>
            <person name="Vollmer S.V."/>
        </authorList>
    </citation>
    <scope>NUCLEOTIDE SEQUENCE</scope>
    <source>
        <strain evidence="10">K2</strain>
    </source>
</reference>
<dbReference type="InterPro" id="IPR000832">
    <property type="entry name" value="GPCR_2_secretin-like"/>
</dbReference>
<gene>
    <name evidence="10" type="ORF">P5673_002399</name>
</gene>
<dbReference type="Gene3D" id="4.10.400.10">
    <property type="entry name" value="Low-density Lipoprotein Receptor"/>
    <property type="match status" value="2"/>
</dbReference>
<evidence type="ECO:0000256" key="6">
    <source>
        <dbReference type="PROSITE-ProRule" id="PRU00124"/>
    </source>
</evidence>